<evidence type="ECO:0000313" key="3">
    <source>
        <dbReference type="EMBL" id="KAE8349434.1"/>
    </source>
</evidence>
<dbReference type="Pfam" id="PF09783">
    <property type="entry name" value="Vac_ImportDeg"/>
    <property type="match status" value="1"/>
</dbReference>
<protein>
    <submittedName>
        <fullName evidence="3">Vacuolar import and degradation protein-domain-containing protein</fullName>
    </submittedName>
</protein>
<dbReference type="EMBL" id="ML739307">
    <property type="protein sequence ID" value="KAE8349434.1"/>
    <property type="molecule type" value="Genomic_DNA"/>
</dbReference>
<dbReference type="GO" id="GO:0034657">
    <property type="term" value="C:GID complex"/>
    <property type="evidence" value="ECO:0007669"/>
    <property type="project" value="TreeGrafter"/>
</dbReference>
<feature type="region of interest" description="Disordered" evidence="2">
    <location>
        <begin position="1"/>
        <end position="24"/>
    </location>
</feature>
<dbReference type="GO" id="GO:0045721">
    <property type="term" value="P:negative regulation of gluconeogenesis"/>
    <property type="evidence" value="ECO:0007669"/>
    <property type="project" value="TreeGrafter"/>
</dbReference>
<organism evidence="3 4">
    <name type="scientific">Aspergillus coremiiformis</name>
    <dbReference type="NCBI Taxonomy" id="138285"/>
    <lineage>
        <taxon>Eukaryota</taxon>
        <taxon>Fungi</taxon>
        <taxon>Dikarya</taxon>
        <taxon>Ascomycota</taxon>
        <taxon>Pezizomycotina</taxon>
        <taxon>Eurotiomycetes</taxon>
        <taxon>Eurotiomycetidae</taxon>
        <taxon>Eurotiales</taxon>
        <taxon>Aspergillaceae</taxon>
        <taxon>Aspergillus</taxon>
        <taxon>Aspergillus subgen. Circumdati</taxon>
    </lineage>
</organism>
<evidence type="ECO:0000313" key="4">
    <source>
        <dbReference type="Proteomes" id="UP000327118"/>
    </source>
</evidence>
<dbReference type="AlphaFoldDB" id="A0A5N6YVC3"/>
<dbReference type="PANTHER" id="PTHR14534">
    <property type="entry name" value="VACUOLAR IMPORT AND DEGRADATION PROTEIN 24"/>
    <property type="match status" value="1"/>
</dbReference>
<feature type="region of interest" description="Disordered" evidence="2">
    <location>
        <begin position="49"/>
        <end position="231"/>
    </location>
</feature>
<feature type="compositionally biased region" description="Low complexity" evidence="2">
    <location>
        <begin position="55"/>
        <end position="65"/>
    </location>
</feature>
<accession>A0A5N6YVC3</accession>
<sequence length="621" mass="70642">MPPANSPLQDTSHSPPSVSSLQQLSAVSIPVPSLPTSVADDVHDDNVSFLRSRVRSPPDSSSSLSRQRRRRQQQILPEVEADSMDVDDPTDLRTSVEINRRIPILRRQNESSNSSSNNNNNNSDSMPNYEGRISNPRSLYGWAPTSDDDEEEEDDNVLAYGPLQDNNNNNSNNSNNSNNNNNTISSWFGRLSDRNPPSRRHMRHDPVNRDPHTFLEAPPESNTQRLSDYSPLSTTEALLQTVRRQPRFSRTRTLHNYLLDRERASQDSDESRERLGAASTSRAYRFLPSSRGEPHRLLTHNELRARVNAHRQLHMDNPPSPRLKETIKYLDRLRYSNSFEESLTSAAAGGFVRLDFLPWDEDDFILDTASIAPPPVCSWLQPGMVFSGSQRAASNANSFSAQRLPNPSSHDPLIVNGSEQNGSRIPVHTSSGRRYMANNIYNLGTGREENWPVKVTIHNINLEEMTLSGTMEAYNIPDKSSPSHDAHIVTFLEGEIIDFNTHTLETKNFKADAEIDCTYWRELQPFKNLSDEAMTRNLVSRKWITEELSKGWILMRWKERCFITPTDSRQGLTISGFYYISLHRESGHIEGLYYDPGSSPYQQLTLKPESKRMVRPSYSFR</sequence>
<keyword evidence="4" id="KW-1185">Reference proteome</keyword>
<dbReference type="InterPro" id="IPR018618">
    <property type="entry name" value="GID4/10-like"/>
</dbReference>
<feature type="compositionally biased region" description="Polar residues" evidence="2">
    <location>
        <begin position="1"/>
        <end position="11"/>
    </location>
</feature>
<feature type="compositionally biased region" description="Acidic residues" evidence="2">
    <location>
        <begin position="79"/>
        <end position="89"/>
    </location>
</feature>
<dbReference type="GO" id="GO:0007039">
    <property type="term" value="P:protein catabolic process in the vacuole"/>
    <property type="evidence" value="ECO:0007669"/>
    <property type="project" value="TreeGrafter"/>
</dbReference>
<dbReference type="OrthoDB" id="62at2759"/>
<feature type="compositionally biased region" description="Polar residues" evidence="2">
    <location>
        <begin position="220"/>
        <end position="231"/>
    </location>
</feature>
<dbReference type="GO" id="GO:0006623">
    <property type="term" value="P:protein targeting to vacuole"/>
    <property type="evidence" value="ECO:0007669"/>
    <property type="project" value="TreeGrafter"/>
</dbReference>
<reference evidence="4" key="1">
    <citation type="submission" date="2019-04" db="EMBL/GenBank/DDBJ databases">
        <title>Friends and foes A comparative genomics studyof 23 Aspergillus species from section Flavi.</title>
        <authorList>
            <consortium name="DOE Joint Genome Institute"/>
            <person name="Kjaerbolling I."/>
            <person name="Vesth T."/>
            <person name="Frisvad J.C."/>
            <person name="Nybo J.L."/>
            <person name="Theobald S."/>
            <person name="Kildgaard S."/>
            <person name="Isbrandt T."/>
            <person name="Kuo A."/>
            <person name="Sato A."/>
            <person name="Lyhne E.K."/>
            <person name="Kogle M.E."/>
            <person name="Wiebenga A."/>
            <person name="Kun R.S."/>
            <person name="Lubbers R.J."/>
            <person name="Makela M.R."/>
            <person name="Barry K."/>
            <person name="Chovatia M."/>
            <person name="Clum A."/>
            <person name="Daum C."/>
            <person name="Haridas S."/>
            <person name="He G."/>
            <person name="LaButti K."/>
            <person name="Lipzen A."/>
            <person name="Mondo S."/>
            <person name="Riley R."/>
            <person name="Salamov A."/>
            <person name="Simmons B.A."/>
            <person name="Magnuson J.K."/>
            <person name="Henrissat B."/>
            <person name="Mortensen U.H."/>
            <person name="Larsen T.O."/>
            <person name="Devries R.P."/>
            <person name="Grigoriev I.V."/>
            <person name="Machida M."/>
            <person name="Baker S.E."/>
            <person name="Andersen M.R."/>
        </authorList>
    </citation>
    <scope>NUCLEOTIDE SEQUENCE [LARGE SCALE GENOMIC DNA]</scope>
    <source>
        <strain evidence="4">CBS 553.77</strain>
    </source>
</reference>
<feature type="region of interest" description="Disordered" evidence="2">
    <location>
        <begin position="261"/>
        <end position="280"/>
    </location>
</feature>
<comment type="similarity">
    <text evidence="1">Belongs to the GID4/VID24 family.</text>
</comment>
<feature type="compositionally biased region" description="Low complexity" evidence="2">
    <location>
        <begin position="12"/>
        <end position="24"/>
    </location>
</feature>
<dbReference type="Proteomes" id="UP000327118">
    <property type="component" value="Unassembled WGS sequence"/>
</dbReference>
<dbReference type="GO" id="GO:0005773">
    <property type="term" value="C:vacuole"/>
    <property type="evidence" value="ECO:0007669"/>
    <property type="project" value="GOC"/>
</dbReference>
<feature type="compositionally biased region" description="Basic and acidic residues" evidence="2">
    <location>
        <begin position="261"/>
        <end position="275"/>
    </location>
</feature>
<evidence type="ECO:0000256" key="1">
    <source>
        <dbReference type="ARBA" id="ARBA00061469"/>
    </source>
</evidence>
<proteinExistence type="inferred from homology"/>
<name>A0A5N6YVC3_9EURO</name>
<evidence type="ECO:0000256" key="2">
    <source>
        <dbReference type="SAM" id="MobiDB-lite"/>
    </source>
</evidence>
<dbReference type="PANTHER" id="PTHR14534:SF3">
    <property type="entry name" value="GID COMPLEX SUBUNIT 4 HOMOLOG"/>
    <property type="match status" value="1"/>
</dbReference>
<feature type="compositionally biased region" description="Basic and acidic residues" evidence="2">
    <location>
        <begin position="204"/>
        <end position="213"/>
    </location>
</feature>
<gene>
    <name evidence="3" type="ORF">BDV28DRAFT_141253</name>
</gene>
<feature type="compositionally biased region" description="Low complexity" evidence="2">
    <location>
        <begin position="111"/>
        <end position="125"/>
    </location>
</feature>
<feature type="compositionally biased region" description="Low complexity" evidence="2">
    <location>
        <begin position="166"/>
        <end position="182"/>
    </location>
</feature>
<feature type="compositionally biased region" description="Acidic residues" evidence="2">
    <location>
        <begin position="146"/>
        <end position="156"/>
    </location>
</feature>
<dbReference type="GO" id="GO:0043161">
    <property type="term" value="P:proteasome-mediated ubiquitin-dependent protein catabolic process"/>
    <property type="evidence" value="ECO:0007669"/>
    <property type="project" value="TreeGrafter"/>
</dbReference>